<gene>
    <name evidence="3" type="ORF">CGC56_04255</name>
</gene>
<evidence type="ECO:0000313" key="4">
    <source>
        <dbReference type="Proteomes" id="UP000243136"/>
    </source>
</evidence>
<dbReference type="GO" id="GO:0009279">
    <property type="term" value="C:cell outer membrane"/>
    <property type="evidence" value="ECO:0007669"/>
    <property type="project" value="UniProtKB-SubCell"/>
</dbReference>
<dbReference type="PROSITE" id="PS52016">
    <property type="entry name" value="TONB_DEPENDENT_REC_3"/>
    <property type="match status" value="1"/>
</dbReference>
<comment type="subcellular location">
    <subcellularLocation>
        <location evidence="1">Cell outer membrane</location>
        <topology evidence="1">Multi-pass membrane protein</topology>
    </subcellularLocation>
</comment>
<dbReference type="AlphaFoldDB" id="A0A250G3V8"/>
<dbReference type="InterPro" id="IPR012910">
    <property type="entry name" value="Plug_dom"/>
</dbReference>
<dbReference type="Proteomes" id="UP000243136">
    <property type="component" value="Chromosome"/>
</dbReference>
<feature type="domain" description="TonB-dependent receptor plug" evidence="2">
    <location>
        <begin position="141"/>
        <end position="248"/>
    </location>
</feature>
<dbReference type="NCBIfam" id="TIGR04057">
    <property type="entry name" value="SusC_RagA_signa"/>
    <property type="match status" value="1"/>
</dbReference>
<keyword evidence="1" id="KW-0998">Cell outer membrane</keyword>
<evidence type="ECO:0000256" key="1">
    <source>
        <dbReference type="PROSITE-ProRule" id="PRU01360"/>
    </source>
</evidence>
<keyword evidence="1" id="KW-0812">Transmembrane</keyword>
<dbReference type="Gene3D" id="2.60.40.1120">
    <property type="entry name" value="Carboxypeptidase-like, regulatory domain"/>
    <property type="match status" value="1"/>
</dbReference>
<dbReference type="SUPFAM" id="SSF49464">
    <property type="entry name" value="Carboxypeptidase regulatory domain-like"/>
    <property type="match status" value="1"/>
</dbReference>
<reference evidence="4" key="1">
    <citation type="submission" date="2017-06" db="EMBL/GenBank/DDBJ databases">
        <title>Capnocytophaga spp. assemblies.</title>
        <authorList>
            <person name="Gulvik C.A."/>
        </authorList>
    </citation>
    <scope>NUCLEOTIDE SEQUENCE [LARGE SCALE GENOMIC DNA]</scope>
    <source>
        <strain evidence="4">H5594</strain>
    </source>
</reference>
<dbReference type="InterPro" id="IPR023997">
    <property type="entry name" value="TonB-dep_OMP_SusC/RagA_CS"/>
</dbReference>
<dbReference type="NCBIfam" id="TIGR04056">
    <property type="entry name" value="OMP_RagA_SusC"/>
    <property type="match status" value="1"/>
</dbReference>
<evidence type="ECO:0000259" key="2">
    <source>
        <dbReference type="Pfam" id="PF07715"/>
    </source>
</evidence>
<dbReference type="FunFam" id="2.170.130.10:FF:000003">
    <property type="entry name" value="SusC/RagA family TonB-linked outer membrane protein"/>
    <property type="match status" value="1"/>
</dbReference>
<dbReference type="InterPro" id="IPR008969">
    <property type="entry name" value="CarboxyPept-like_regulatory"/>
</dbReference>
<accession>A0A250G3V8</accession>
<dbReference type="FunFam" id="2.60.40.1120:FF:000003">
    <property type="entry name" value="Outer membrane protein Omp121"/>
    <property type="match status" value="1"/>
</dbReference>
<comment type="similarity">
    <text evidence="1">Belongs to the TonB-dependent receptor family.</text>
</comment>
<dbReference type="RefSeq" id="WP_095916950.1">
    <property type="nucleotide sequence ID" value="NZ_CP022388.1"/>
</dbReference>
<protein>
    <submittedName>
        <fullName evidence="3">SusC/RagA family protein</fullName>
    </submittedName>
</protein>
<keyword evidence="1" id="KW-0472">Membrane</keyword>
<dbReference type="InterPro" id="IPR023996">
    <property type="entry name" value="TonB-dep_OMP_SusC/RagA"/>
</dbReference>
<organism evidence="3 4">
    <name type="scientific">Capnocytophaga canimorsus</name>
    <dbReference type="NCBI Taxonomy" id="28188"/>
    <lineage>
        <taxon>Bacteria</taxon>
        <taxon>Pseudomonadati</taxon>
        <taxon>Bacteroidota</taxon>
        <taxon>Flavobacteriia</taxon>
        <taxon>Flavobacteriales</taxon>
        <taxon>Flavobacteriaceae</taxon>
        <taxon>Capnocytophaga</taxon>
    </lineage>
</organism>
<dbReference type="SUPFAM" id="SSF56935">
    <property type="entry name" value="Porins"/>
    <property type="match status" value="1"/>
</dbReference>
<keyword evidence="1" id="KW-0813">Transport</keyword>
<proteinExistence type="inferred from homology"/>
<dbReference type="Gene3D" id="2.170.130.10">
    <property type="entry name" value="TonB-dependent receptor, plug domain"/>
    <property type="match status" value="1"/>
</dbReference>
<dbReference type="Pfam" id="PF13715">
    <property type="entry name" value="CarbopepD_reg_2"/>
    <property type="match status" value="1"/>
</dbReference>
<dbReference type="InterPro" id="IPR037066">
    <property type="entry name" value="Plug_dom_sf"/>
</dbReference>
<sequence length="1052" mass="118019">MKDLLLRKYARWSNVSLLMVFVFVFSFQDLKADNIGNDKGRTVEDAQQQKTITGTVIDEQGQPLPGVSIIVKGKQGKGTSTDFDGKYAISVLPTDRLVFSYIGFAQQEVLVGGKAIINVTLSEDTQQLDDVVVVGHGTQKKIAVSGAVSTVKGADIKMPASNLTSVLAGQMPGIISETSNGEPGSVSQFYIRGIGTFGGRLTPLIILDDAEIQIGDLNSIPPETVESFSILKDASATAIYGSRGANGVMIIKTKSGNKNERTRIGVTYEQSFNVPTMFPKFVDGATWMELYNEASTTRRPYETPRYSQQVIDATRSGINPYMYPDVDWEKVLFKKMALSHRANINMQGGGDKTTYYMSIQANHDTGLLNTAKAYSWDNNIDIWKYNFQNNISYSLAEGTDIELRMNAQLWFKQGMNKNAHDIFGKILVNHNPISFPVMYPAQPGDRHIRFGNSVLTGANLRGNPYAEMLSTYKEQRENIANTTLKLRQDLDFITKGLTGTVLVSFKNYSANSYTRSVDPFYYRIKDGSYDPTTQEYELERLGTSGTEYISQSGLGQAGDQTFAVQASLNYDRKFAEDHHLGGMFLYHQREFKYQVLPERNQGLSARLTYNYKHKYLAEINAGYTGTERLASGSRFEFFPAASLGWVVSEENFFKPISDVVSFLKVRASYGLIGNDGTGKADGAAHFLYIDTANLNPADNAGYGYTTGEGLGFWKKGPMVTQWAVQNAGWEKASKFNVGVDLRLFDDVNIVADYFYDKRYDILMQRRSWPNLLGFGDAIPWANVGKVDNWGYEVSINWNRQITDNLNLGLRANFTHTQNKIVNRDNPQYRYPWLADTGYPLSYTFGYIAEGLFKSQEEIDNSPSQIGLGSNPRPGDIKYRDITGDGVIDQSDRTMISEYGTTPRIQYGIGATLVYKKFDFNIFFSGSAKRTIMTNTLDPFSTASQNYDNNVFRHIADNRWTEANPNPNATYPRLGVLESDVANNKPSSTYWMRDGSFTRLKMIEIGYKFKHGRIYAVGNNLAVFSDFKQWDPELSWNAYPLQKVYSMGVQFNF</sequence>
<dbReference type="Pfam" id="PF07715">
    <property type="entry name" value="Plug"/>
    <property type="match status" value="1"/>
</dbReference>
<dbReference type="EMBL" id="CP022388">
    <property type="protein sequence ID" value="ATA91445.1"/>
    <property type="molecule type" value="Genomic_DNA"/>
</dbReference>
<dbReference type="InterPro" id="IPR039426">
    <property type="entry name" value="TonB-dep_rcpt-like"/>
</dbReference>
<keyword evidence="1" id="KW-1134">Transmembrane beta strand</keyword>
<name>A0A250G3V8_9FLAO</name>
<evidence type="ECO:0000313" key="3">
    <source>
        <dbReference type="EMBL" id="ATA91445.1"/>
    </source>
</evidence>